<proteinExistence type="predicted"/>
<comment type="caution">
    <text evidence="1">The sequence shown here is derived from an EMBL/GenBank/DDBJ whole genome shotgun (WGS) entry which is preliminary data.</text>
</comment>
<evidence type="ECO:0000313" key="1">
    <source>
        <dbReference type="EMBL" id="MFM0102244.1"/>
    </source>
</evidence>
<keyword evidence="2" id="KW-1185">Reference proteome</keyword>
<organism evidence="1 2">
    <name type="scientific">Paraburkholderia rhynchosiae</name>
    <dbReference type="NCBI Taxonomy" id="487049"/>
    <lineage>
        <taxon>Bacteria</taxon>
        <taxon>Pseudomonadati</taxon>
        <taxon>Pseudomonadota</taxon>
        <taxon>Betaproteobacteria</taxon>
        <taxon>Burkholderiales</taxon>
        <taxon>Burkholderiaceae</taxon>
        <taxon>Paraburkholderia</taxon>
    </lineage>
</organism>
<sequence>MKRLISRAMYHPLIALSMFYLTDLMYNVDYNVSGALFVLAAKSMSRVLTLFNKG</sequence>
<accession>A0ACC7N546</accession>
<dbReference type="Proteomes" id="UP001629235">
    <property type="component" value="Unassembled WGS sequence"/>
</dbReference>
<name>A0ACC7N546_9BURK</name>
<reference evidence="1 2" key="1">
    <citation type="journal article" date="2024" name="Chem. Sci.">
        <title>Discovery of megapolipeptins by genome mining of a Burkholderiales bacteria collection.</title>
        <authorList>
            <person name="Paulo B.S."/>
            <person name="Recchia M.J.J."/>
            <person name="Lee S."/>
            <person name="Fergusson C.H."/>
            <person name="Romanowski S.B."/>
            <person name="Hernandez A."/>
            <person name="Krull N."/>
            <person name="Liu D.Y."/>
            <person name="Cavanagh H."/>
            <person name="Bos A."/>
            <person name="Gray C.A."/>
            <person name="Murphy B.T."/>
            <person name="Linington R.G."/>
            <person name="Eustaquio A.S."/>
        </authorList>
    </citation>
    <scope>NUCLEOTIDE SEQUENCE [LARGE SCALE GENOMIC DNA]</scope>
    <source>
        <strain evidence="1 2">RL18-126-BIB-B</strain>
    </source>
</reference>
<gene>
    <name evidence="1" type="ORF">PQR01_01740</name>
</gene>
<dbReference type="EMBL" id="JAQQDW010000002">
    <property type="protein sequence ID" value="MFM0102244.1"/>
    <property type="molecule type" value="Genomic_DNA"/>
</dbReference>
<evidence type="ECO:0000313" key="2">
    <source>
        <dbReference type="Proteomes" id="UP001629235"/>
    </source>
</evidence>
<protein>
    <submittedName>
        <fullName evidence="1">Uncharacterized protein</fullName>
    </submittedName>
</protein>